<feature type="transmembrane region" description="Helical" evidence="13">
    <location>
        <begin position="55"/>
        <end position="74"/>
    </location>
</feature>
<evidence type="ECO:0000256" key="10">
    <source>
        <dbReference type="ARBA" id="ARBA00023136"/>
    </source>
</evidence>
<dbReference type="Proteomes" id="UP001500457">
    <property type="component" value="Unassembled WGS sequence"/>
</dbReference>
<sequence>MEGDDGRPLPSLDRLSALSDGIFAIAITILILPLTDVQIRDGQVVGDLLALGHQFLALILSFAVIGGFWVLHHDDLLALRGASRRLLVANLVFLFFVVMLPFPTALLGDGDSIAATIIYAGSIMGTALSSLVLWRIAEQDGLVGGDGWARRWGHGKYWGTAAVVVGFLPSIPLAYVSPTWARISWALALPLSMLADRLEARTAIRP</sequence>
<keyword evidence="5 13" id="KW-0812">Transmembrane</keyword>
<keyword evidence="15" id="KW-1185">Reference proteome</keyword>
<comment type="subcellular location">
    <subcellularLocation>
        <location evidence="1">Membrane</location>
        <topology evidence="1">Multi-pass membrane protein</topology>
    </subcellularLocation>
</comment>
<dbReference type="RefSeq" id="WP_274232520.1">
    <property type="nucleotide sequence ID" value="NZ_BAABHQ010000012.1"/>
</dbReference>
<keyword evidence="7" id="KW-0630">Potassium</keyword>
<keyword evidence="6" id="KW-0631">Potassium channel</keyword>
<keyword evidence="9" id="KW-0406">Ion transport</keyword>
<dbReference type="Pfam" id="PF06736">
    <property type="entry name" value="TMEM175"/>
    <property type="match status" value="1"/>
</dbReference>
<keyword evidence="10 13" id="KW-0472">Membrane</keyword>
<evidence type="ECO:0000256" key="12">
    <source>
        <dbReference type="ARBA" id="ARBA00034430"/>
    </source>
</evidence>
<evidence type="ECO:0000256" key="8">
    <source>
        <dbReference type="ARBA" id="ARBA00022989"/>
    </source>
</evidence>
<feature type="transmembrane region" description="Helical" evidence="13">
    <location>
        <begin position="17"/>
        <end position="35"/>
    </location>
</feature>
<evidence type="ECO:0000256" key="13">
    <source>
        <dbReference type="SAM" id="Phobius"/>
    </source>
</evidence>
<comment type="catalytic activity">
    <reaction evidence="12">
        <text>K(+)(in) = K(+)(out)</text>
        <dbReference type="Rhea" id="RHEA:29463"/>
        <dbReference type="ChEBI" id="CHEBI:29103"/>
    </reaction>
</comment>
<dbReference type="EMBL" id="BAABHQ010000012">
    <property type="protein sequence ID" value="GAA4884943.1"/>
    <property type="molecule type" value="Genomic_DNA"/>
</dbReference>
<evidence type="ECO:0000256" key="6">
    <source>
        <dbReference type="ARBA" id="ARBA00022826"/>
    </source>
</evidence>
<accession>A0ABP9EQQ9</accession>
<evidence type="ECO:0000256" key="7">
    <source>
        <dbReference type="ARBA" id="ARBA00022958"/>
    </source>
</evidence>
<keyword evidence="4" id="KW-0633">Potassium transport</keyword>
<feature type="transmembrane region" description="Helical" evidence="13">
    <location>
        <begin position="113"/>
        <end position="136"/>
    </location>
</feature>
<keyword evidence="11" id="KW-0407">Ion channel</keyword>
<protein>
    <recommendedName>
        <fullName evidence="16">DUF1211 domain-containing protein</fullName>
    </recommendedName>
</protein>
<gene>
    <name evidence="14" type="ORF">GCM10023203_41490</name>
</gene>
<evidence type="ECO:0008006" key="16">
    <source>
        <dbReference type="Google" id="ProtNLM"/>
    </source>
</evidence>
<name>A0ABP9EQQ9_9PSEU</name>
<evidence type="ECO:0000256" key="3">
    <source>
        <dbReference type="ARBA" id="ARBA00022448"/>
    </source>
</evidence>
<feature type="transmembrane region" description="Helical" evidence="13">
    <location>
        <begin position="86"/>
        <end position="107"/>
    </location>
</feature>
<evidence type="ECO:0000256" key="1">
    <source>
        <dbReference type="ARBA" id="ARBA00004141"/>
    </source>
</evidence>
<proteinExistence type="inferred from homology"/>
<keyword evidence="8 13" id="KW-1133">Transmembrane helix</keyword>
<evidence type="ECO:0000256" key="4">
    <source>
        <dbReference type="ARBA" id="ARBA00022538"/>
    </source>
</evidence>
<evidence type="ECO:0000256" key="5">
    <source>
        <dbReference type="ARBA" id="ARBA00022692"/>
    </source>
</evidence>
<feature type="transmembrane region" description="Helical" evidence="13">
    <location>
        <begin position="157"/>
        <end position="177"/>
    </location>
</feature>
<dbReference type="InterPro" id="IPR010617">
    <property type="entry name" value="TMEM175-like"/>
</dbReference>
<evidence type="ECO:0000256" key="2">
    <source>
        <dbReference type="ARBA" id="ARBA00006920"/>
    </source>
</evidence>
<evidence type="ECO:0000313" key="14">
    <source>
        <dbReference type="EMBL" id="GAA4884943.1"/>
    </source>
</evidence>
<evidence type="ECO:0000313" key="15">
    <source>
        <dbReference type="Proteomes" id="UP001500457"/>
    </source>
</evidence>
<reference evidence="15" key="1">
    <citation type="journal article" date="2019" name="Int. J. Syst. Evol. Microbiol.">
        <title>The Global Catalogue of Microorganisms (GCM) 10K type strain sequencing project: providing services to taxonomists for standard genome sequencing and annotation.</title>
        <authorList>
            <consortium name="The Broad Institute Genomics Platform"/>
            <consortium name="The Broad Institute Genome Sequencing Center for Infectious Disease"/>
            <person name="Wu L."/>
            <person name="Ma J."/>
        </authorList>
    </citation>
    <scope>NUCLEOTIDE SEQUENCE [LARGE SCALE GENOMIC DNA]</scope>
    <source>
        <strain evidence="15">JCM 17983</strain>
    </source>
</reference>
<organism evidence="14 15">
    <name type="scientific">Actinomycetospora straminea</name>
    <dbReference type="NCBI Taxonomy" id="663607"/>
    <lineage>
        <taxon>Bacteria</taxon>
        <taxon>Bacillati</taxon>
        <taxon>Actinomycetota</taxon>
        <taxon>Actinomycetes</taxon>
        <taxon>Pseudonocardiales</taxon>
        <taxon>Pseudonocardiaceae</taxon>
        <taxon>Actinomycetospora</taxon>
    </lineage>
</organism>
<comment type="caution">
    <text evidence="14">The sequence shown here is derived from an EMBL/GenBank/DDBJ whole genome shotgun (WGS) entry which is preliminary data.</text>
</comment>
<keyword evidence="3" id="KW-0813">Transport</keyword>
<evidence type="ECO:0000256" key="11">
    <source>
        <dbReference type="ARBA" id="ARBA00023303"/>
    </source>
</evidence>
<evidence type="ECO:0000256" key="9">
    <source>
        <dbReference type="ARBA" id="ARBA00023065"/>
    </source>
</evidence>
<comment type="similarity">
    <text evidence="2">Belongs to the TMEM175 family.</text>
</comment>